<gene>
    <name evidence="1" type="ORF">COV59_03910</name>
</gene>
<evidence type="ECO:0000313" key="2">
    <source>
        <dbReference type="Proteomes" id="UP000229600"/>
    </source>
</evidence>
<protein>
    <submittedName>
        <fullName evidence="1">Uncharacterized protein</fullName>
    </submittedName>
</protein>
<reference evidence="1 2" key="1">
    <citation type="submission" date="2017-09" db="EMBL/GenBank/DDBJ databases">
        <title>Depth-based differentiation of microbial function through sediment-hosted aquifers and enrichment of novel symbionts in the deep terrestrial subsurface.</title>
        <authorList>
            <person name="Probst A.J."/>
            <person name="Ladd B."/>
            <person name="Jarett J.K."/>
            <person name="Geller-Mcgrath D.E."/>
            <person name="Sieber C.M."/>
            <person name="Emerson J.B."/>
            <person name="Anantharaman K."/>
            <person name="Thomas B.C."/>
            <person name="Malmstrom R."/>
            <person name="Stieglmeier M."/>
            <person name="Klingl A."/>
            <person name="Woyke T."/>
            <person name="Ryan C.M."/>
            <person name="Banfield J.F."/>
        </authorList>
    </citation>
    <scope>NUCLEOTIDE SEQUENCE [LARGE SCALE GENOMIC DNA]</scope>
    <source>
        <strain evidence="1">CG11_big_fil_rev_8_21_14_0_20_39_34</strain>
    </source>
</reference>
<dbReference type="InterPro" id="IPR043722">
    <property type="entry name" value="DUF5663"/>
</dbReference>
<accession>A0A2H0N4I2</accession>
<sequence>MAILTAELTQNIIALFGLEKLNQHDLEQALDRIGKIIFSRVTLKVVEILPPEKLEEFQIAIESEEKNPGCTLAFLETNIPHFFDLVNDEISSFKKESDELMKASSL</sequence>
<dbReference type="AlphaFoldDB" id="A0A2H0N4I2"/>
<dbReference type="Proteomes" id="UP000229600">
    <property type="component" value="Unassembled WGS sequence"/>
</dbReference>
<evidence type="ECO:0000313" key="1">
    <source>
        <dbReference type="EMBL" id="PIR03791.1"/>
    </source>
</evidence>
<dbReference type="Pfam" id="PF18908">
    <property type="entry name" value="DUF5663"/>
    <property type="match status" value="1"/>
</dbReference>
<proteinExistence type="predicted"/>
<comment type="caution">
    <text evidence="1">The sequence shown here is derived from an EMBL/GenBank/DDBJ whole genome shotgun (WGS) entry which is preliminary data.</text>
</comment>
<name>A0A2H0N4I2_9BACT</name>
<dbReference type="EMBL" id="PCWN01000008">
    <property type="protein sequence ID" value="PIR03791.1"/>
    <property type="molecule type" value="Genomic_DNA"/>
</dbReference>
<organism evidence="1 2">
    <name type="scientific">Candidatus Magasanikbacteria bacterium CG11_big_fil_rev_8_21_14_0_20_39_34</name>
    <dbReference type="NCBI Taxonomy" id="1974653"/>
    <lineage>
        <taxon>Bacteria</taxon>
        <taxon>Candidatus Magasanikiibacteriota</taxon>
    </lineage>
</organism>